<gene>
    <name evidence="1" type="ORF">ZEAMMB73_Zm00001d004616</name>
</gene>
<dbReference type="EMBL" id="CM007648">
    <property type="protein sequence ID" value="ONM19281.1"/>
    <property type="molecule type" value="Genomic_DNA"/>
</dbReference>
<proteinExistence type="predicted"/>
<accession>A0A1D6EGJ2</accession>
<evidence type="ECO:0000313" key="1">
    <source>
        <dbReference type="EMBL" id="ONM19281.1"/>
    </source>
</evidence>
<protein>
    <submittedName>
        <fullName evidence="1">NAD(P)-binding Rossmann-fold superfamily protein</fullName>
    </submittedName>
</protein>
<sequence length="70" mass="8269">MYCKGFIGSLSSVNFDELTCLFSQHIYIFTSISSQYFNITFKRDLKEWNIPMELCLDRSAWKEVIHVPEP</sequence>
<name>A0A1D6EGJ2_MAIZE</name>
<organism evidence="1">
    <name type="scientific">Zea mays</name>
    <name type="common">Maize</name>
    <dbReference type="NCBI Taxonomy" id="4577"/>
    <lineage>
        <taxon>Eukaryota</taxon>
        <taxon>Viridiplantae</taxon>
        <taxon>Streptophyta</taxon>
        <taxon>Embryophyta</taxon>
        <taxon>Tracheophyta</taxon>
        <taxon>Spermatophyta</taxon>
        <taxon>Magnoliopsida</taxon>
        <taxon>Liliopsida</taxon>
        <taxon>Poales</taxon>
        <taxon>Poaceae</taxon>
        <taxon>PACMAD clade</taxon>
        <taxon>Panicoideae</taxon>
        <taxon>Andropogonodae</taxon>
        <taxon>Andropogoneae</taxon>
        <taxon>Tripsacinae</taxon>
        <taxon>Zea</taxon>
    </lineage>
</organism>
<dbReference type="AlphaFoldDB" id="A0A1D6EGJ2"/>
<reference evidence="1" key="1">
    <citation type="submission" date="2015-12" db="EMBL/GenBank/DDBJ databases">
        <title>Update maize B73 reference genome by single molecule sequencing technologies.</title>
        <authorList>
            <consortium name="Maize Genome Sequencing Project"/>
            <person name="Ware D."/>
        </authorList>
    </citation>
    <scope>NUCLEOTIDE SEQUENCE [LARGE SCALE GENOMIC DNA]</scope>
    <source>
        <tissue evidence="1">Seedling</tissue>
    </source>
</reference>